<dbReference type="PANTHER" id="PTHR32309:SF13">
    <property type="entry name" value="FERRIC ENTEROBACTIN TRANSPORT PROTEIN FEPE"/>
    <property type="match status" value="1"/>
</dbReference>
<dbReference type="InterPro" id="IPR032807">
    <property type="entry name" value="GNVR"/>
</dbReference>
<proteinExistence type="predicted"/>
<dbReference type="Pfam" id="PF02706">
    <property type="entry name" value="Wzz"/>
    <property type="match status" value="1"/>
</dbReference>
<evidence type="ECO:0000259" key="9">
    <source>
        <dbReference type="Pfam" id="PF13807"/>
    </source>
</evidence>
<evidence type="ECO:0000256" key="1">
    <source>
        <dbReference type="ARBA" id="ARBA00004651"/>
    </source>
</evidence>
<keyword evidence="4 7" id="KW-1133">Transmembrane helix</keyword>
<dbReference type="KEGG" id="mets:DK389_17955"/>
<dbReference type="Proteomes" id="UP000245926">
    <property type="component" value="Chromosome"/>
</dbReference>
<feature type="domain" description="Tyrosine-protein kinase G-rich" evidence="9">
    <location>
        <begin position="393"/>
        <end position="470"/>
    </location>
</feature>
<name>A0A2U8W7F6_9HYPH</name>
<evidence type="ECO:0000256" key="7">
    <source>
        <dbReference type="SAM" id="Phobius"/>
    </source>
</evidence>
<evidence type="ECO:0000256" key="5">
    <source>
        <dbReference type="ARBA" id="ARBA00023136"/>
    </source>
</evidence>
<reference evidence="11" key="1">
    <citation type="submission" date="2018-05" db="EMBL/GenBank/DDBJ databases">
        <title>Complete Genome Sequence of Methylobacterium sp. 17SD2-17.</title>
        <authorList>
            <person name="Srinivasan S."/>
        </authorList>
    </citation>
    <scope>NUCLEOTIDE SEQUENCE [LARGE SCALE GENOMIC DNA]</scope>
    <source>
        <strain evidence="11">17SD2-17</strain>
    </source>
</reference>
<dbReference type="GO" id="GO:0005886">
    <property type="term" value="C:plasma membrane"/>
    <property type="evidence" value="ECO:0007669"/>
    <property type="project" value="UniProtKB-SubCell"/>
</dbReference>
<dbReference type="GO" id="GO:0004713">
    <property type="term" value="F:protein tyrosine kinase activity"/>
    <property type="evidence" value="ECO:0007669"/>
    <property type="project" value="TreeGrafter"/>
</dbReference>
<dbReference type="OrthoDB" id="230260at2"/>
<protein>
    <recommendedName>
        <fullName evidence="12">Lipopolysaccharide biosynthesis protein</fullName>
    </recommendedName>
</protein>
<evidence type="ECO:0000313" key="10">
    <source>
        <dbReference type="EMBL" id="AWN42035.1"/>
    </source>
</evidence>
<sequence length="500" mass="54646">MVRLERFAVNDPHFAFQPVSTPAAVIDFRGILTTFRRRWRWIAGSVAALTFVALGAALTMPARYDATAKILLDPRNLQVFQNDINPTAGNGEEATLISESQLQVVRSTSVLTSVVQSEHLATDPEFGAPRPGLLAAFKTSLLGPPQTDKATEPETPEARALRALDRAVAVRRPDKTFVIEIGLSTESAEKSARIANAVGDAFLKELARVRTDEVERASGALEARLGELRERLQTSEAAVERYRRSHDLVGASGRLVGEQQLTDLTNQLARSRTRTAETAARVEQIQKVRRSGDLQDSTSEAVQSPAVTALRATLAEAKRAEADAALVYGPRHPANAGMAQRVRAARQQLDDELGRIARTATTEYERARSAEANLDQRIAALKKDAAKANEAQVQLRELEREAASNRGVYEAFLNRAKDLQQRYYLDTTNARTIKLATAPVAKAGISKLAIIAGGLVVGLLLGLALALLREQFDTPVQQNAALGVWREPEPRYLPSSRARW</sequence>
<keyword evidence="5 7" id="KW-0472">Membrane</keyword>
<dbReference type="AlphaFoldDB" id="A0A2U8W7F6"/>
<evidence type="ECO:0000256" key="3">
    <source>
        <dbReference type="ARBA" id="ARBA00022692"/>
    </source>
</evidence>
<organism evidence="10 11">
    <name type="scientific">Methylobacterium durans</name>
    <dbReference type="NCBI Taxonomy" id="2202825"/>
    <lineage>
        <taxon>Bacteria</taxon>
        <taxon>Pseudomonadati</taxon>
        <taxon>Pseudomonadota</taxon>
        <taxon>Alphaproteobacteria</taxon>
        <taxon>Hyphomicrobiales</taxon>
        <taxon>Methylobacteriaceae</taxon>
        <taxon>Methylobacterium</taxon>
    </lineage>
</organism>
<evidence type="ECO:0000256" key="4">
    <source>
        <dbReference type="ARBA" id="ARBA00022989"/>
    </source>
</evidence>
<feature type="coiled-coil region" evidence="6">
    <location>
        <begin position="364"/>
        <end position="408"/>
    </location>
</feature>
<feature type="domain" description="Polysaccharide chain length determinant N-terminal" evidence="8">
    <location>
        <begin position="26"/>
        <end position="117"/>
    </location>
</feature>
<accession>A0A2U8W7F6</accession>
<dbReference type="PANTHER" id="PTHR32309">
    <property type="entry name" value="TYROSINE-PROTEIN KINASE"/>
    <property type="match status" value="1"/>
</dbReference>
<dbReference type="InterPro" id="IPR050445">
    <property type="entry name" value="Bact_polysacc_biosynth/exp"/>
</dbReference>
<evidence type="ECO:0000256" key="6">
    <source>
        <dbReference type="SAM" id="Coils"/>
    </source>
</evidence>
<keyword evidence="6" id="KW-0175">Coiled coil</keyword>
<evidence type="ECO:0000313" key="11">
    <source>
        <dbReference type="Proteomes" id="UP000245926"/>
    </source>
</evidence>
<evidence type="ECO:0000259" key="8">
    <source>
        <dbReference type="Pfam" id="PF02706"/>
    </source>
</evidence>
<dbReference type="Pfam" id="PF13807">
    <property type="entry name" value="GNVR"/>
    <property type="match status" value="1"/>
</dbReference>
<evidence type="ECO:0000256" key="2">
    <source>
        <dbReference type="ARBA" id="ARBA00022475"/>
    </source>
</evidence>
<gene>
    <name evidence="10" type="ORF">DK389_17955</name>
</gene>
<feature type="transmembrane region" description="Helical" evidence="7">
    <location>
        <begin position="448"/>
        <end position="468"/>
    </location>
</feature>
<keyword evidence="2" id="KW-1003">Cell membrane</keyword>
<keyword evidence="11" id="KW-1185">Reference proteome</keyword>
<dbReference type="InterPro" id="IPR003856">
    <property type="entry name" value="LPS_length_determ_N"/>
</dbReference>
<comment type="subcellular location">
    <subcellularLocation>
        <location evidence="1">Cell membrane</location>
        <topology evidence="1">Multi-pass membrane protein</topology>
    </subcellularLocation>
</comment>
<evidence type="ECO:0008006" key="12">
    <source>
        <dbReference type="Google" id="ProtNLM"/>
    </source>
</evidence>
<keyword evidence="3 7" id="KW-0812">Transmembrane</keyword>
<feature type="transmembrane region" description="Helical" evidence="7">
    <location>
        <begin position="39"/>
        <end position="60"/>
    </location>
</feature>
<dbReference type="EMBL" id="CP029550">
    <property type="protein sequence ID" value="AWN42035.1"/>
    <property type="molecule type" value="Genomic_DNA"/>
</dbReference>